<reference evidence="2" key="1">
    <citation type="submission" date="2023-08" db="EMBL/GenBank/DDBJ databases">
        <title>Draft sequence of the Babesia gibsoni genome.</title>
        <authorList>
            <person name="Yamagishi J.Y."/>
            <person name="Xuan X.X."/>
        </authorList>
    </citation>
    <scope>NUCLEOTIDE SEQUENCE</scope>
    <source>
        <strain evidence="2">Azabu</strain>
    </source>
</reference>
<name>A0AAD8PCS5_BABGI</name>
<evidence type="ECO:0000313" key="3">
    <source>
        <dbReference type="Proteomes" id="UP001230268"/>
    </source>
</evidence>
<gene>
    <name evidence="2" type="ORF">BgAZ_404130</name>
</gene>
<organism evidence="2 3">
    <name type="scientific">Babesia gibsoni</name>
    <dbReference type="NCBI Taxonomy" id="33632"/>
    <lineage>
        <taxon>Eukaryota</taxon>
        <taxon>Sar</taxon>
        <taxon>Alveolata</taxon>
        <taxon>Apicomplexa</taxon>
        <taxon>Aconoidasida</taxon>
        <taxon>Piroplasmida</taxon>
        <taxon>Babesiidae</taxon>
        <taxon>Babesia</taxon>
    </lineage>
</organism>
<feature type="compositionally biased region" description="Polar residues" evidence="1">
    <location>
        <begin position="414"/>
        <end position="428"/>
    </location>
</feature>
<comment type="caution">
    <text evidence="2">The sequence shown here is derived from an EMBL/GenBank/DDBJ whole genome shotgun (WGS) entry which is preliminary data.</text>
</comment>
<feature type="compositionally biased region" description="Basic and acidic residues" evidence="1">
    <location>
        <begin position="429"/>
        <end position="442"/>
    </location>
</feature>
<evidence type="ECO:0000256" key="1">
    <source>
        <dbReference type="SAM" id="MobiDB-lite"/>
    </source>
</evidence>
<dbReference type="EMBL" id="JAVEPI010000004">
    <property type="protein sequence ID" value="KAK1442383.1"/>
    <property type="molecule type" value="Genomic_DNA"/>
</dbReference>
<proteinExistence type="predicted"/>
<dbReference type="Proteomes" id="UP001230268">
    <property type="component" value="Unassembled WGS sequence"/>
</dbReference>
<sequence length="771" mass="86561">MEPGNLRESSRYSKRSRHGSFRVNFSALSLGGSHNLIFRDSYVSNLVDGCKDNGHSMSDSHSVNACIDSAKLPCFVTFAIKIYYKKDDNHGYWRLCSTVETKPILATFEEKQSDMVACLLNYAEKVPMFISKNDPISNYNIEGKQEILNSKSSSLPPEMSQPCRGSNHLLESNKFKIALGAAIVRSGKVLYVGHGSRLLRSIDLFGKRISLSIIGDSCNDNDYRRNVITTAYVFFDISVKYVQWVPCTKHCQLLNEISIHKGPQYHNEEYTEGDYMKDDDSLSLHMGLGDDTRPSRLDFRQQDADTPNGYYGPESQLSTFRDDNLSFTKRVKLVSQHHFRASSAPSSIYVGSDPRYRVSVLNINKLAGGMKIGYSDYGQDDDCDNLAKSRVMAGSLEERYPHMGTYGKGKRPQASKQSPALNSAGNISERTDNEPELSDVKERDGQGYVSDLLWQVFGLGSSDDHEVQGPGSARYIFGNLPPNKKMLGVTKLAGNAKLKAVGRGNNQGIHCMIRIGHGSKMVSDKSVFMPIKVALEPLLCKLGEAVTSLSHEICIRSVMLKPRNVDLFLFKVIIPEEYCQDLNYTRMALTKFHEITSHAIEEIVINFCVISSKDTNNIDEPQLRNNIEQIELECGLTILEFRMGCSEGSDTDADCRPSENISPLRKFHSEADLYKYSLISKTINRKQRFDGARCISETNDVMIDTWMNTISKILASDEGNELIQIQSPRTSLPINLDQKWVLLLRQLLSEIKSDYGPYPADEGVKFIWPTL</sequence>
<keyword evidence="3" id="KW-1185">Reference proteome</keyword>
<accession>A0AAD8PCS5</accession>
<evidence type="ECO:0000313" key="2">
    <source>
        <dbReference type="EMBL" id="KAK1442383.1"/>
    </source>
</evidence>
<protein>
    <submittedName>
        <fullName evidence="2">Uncharacterized protein</fullName>
    </submittedName>
</protein>
<dbReference type="AlphaFoldDB" id="A0AAD8PCS5"/>
<feature type="region of interest" description="Disordered" evidence="1">
    <location>
        <begin position="398"/>
        <end position="442"/>
    </location>
</feature>